<keyword evidence="3" id="KW-1185">Reference proteome</keyword>
<feature type="region of interest" description="Disordered" evidence="1">
    <location>
        <begin position="1"/>
        <end position="61"/>
    </location>
</feature>
<organism evidence="2 3">
    <name type="scientific">Austropuccinia psidii MF-1</name>
    <dbReference type="NCBI Taxonomy" id="1389203"/>
    <lineage>
        <taxon>Eukaryota</taxon>
        <taxon>Fungi</taxon>
        <taxon>Dikarya</taxon>
        <taxon>Basidiomycota</taxon>
        <taxon>Pucciniomycotina</taxon>
        <taxon>Pucciniomycetes</taxon>
        <taxon>Pucciniales</taxon>
        <taxon>Sphaerophragmiaceae</taxon>
        <taxon>Austropuccinia</taxon>
    </lineage>
</organism>
<dbReference type="AlphaFoldDB" id="A0A9Q3KF64"/>
<evidence type="ECO:0000313" key="2">
    <source>
        <dbReference type="EMBL" id="MBW0579762.1"/>
    </source>
</evidence>
<dbReference type="Proteomes" id="UP000765509">
    <property type="component" value="Unassembled WGS sequence"/>
</dbReference>
<evidence type="ECO:0000256" key="1">
    <source>
        <dbReference type="SAM" id="MobiDB-lite"/>
    </source>
</evidence>
<proteinExistence type="predicted"/>
<comment type="caution">
    <text evidence="2">The sequence shown here is derived from an EMBL/GenBank/DDBJ whole genome shotgun (WGS) entry which is preliminary data.</text>
</comment>
<name>A0A9Q3KF64_9BASI</name>
<reference evidence="2" key="1">
    <citation type="submission" date="2021-03" db="EMBL/GenBank/DDBJ databases">
        <title>Draft genome sequence of rust myrtle Austropuccinia psidii MF-1, a brazilian biotype.</title>
        <authorList>
            <person name="Quecine M.C."/>
            <person name="Pachon D.M.R."/>
            <person name="Bonatelli M.L."/>
            <person name="Correr F.H."/>
            <person name="Franceschini L.M."/>
            <person name="Leite T.F."/>
            <person name="Margarido G.R.A."/>
            <person name="Almeida C.A."/>
            <person name="Ferrarezi J.A."/>
            <person name="Labate C.A."/>
        </authorList>
    </citation>
    <scope>NUCLEOTIDE SEQUENCE</scope>
    <source>
        <strain evidence="2">MF-1</strain>
    </source>
</reference>
<accession>A0A9Q3KF64</accession>
<sequence length="162" mass="18247">MPEMEATIQSNQIDVDKEEARPNPEVSNLPQERHIWRMPELPPFPKSSQRRGVGKIPKPLEGGHELLLTHQELSGSGEDHRALRSLEPIVLQIQSQKDKELVEEPKSFIHIPEDRVGNDAVTTMEIHPLGSQNGTSMPYPIYGNLAISIIIGQIGHCHFLWN</sequence>
<evidence type="ECO:0000313" key="3">
    <source>
        <dbReference type="Proteomes" id="UP000765509"/>
    </source>
</evidence>
<dbReference type="EMBL" id="AVOT02105865">
    <property type="protein sequence ID" value="MBW0579762.1"/>
    <property type="molecule type" value="Genomic_DNA"/>
</dbReference>
<gene>
    <name evidence="2" type="ORF">O181_119477</name>
</gene>
<protein>
    <submittedName>
        <fullName evidence="2">Uncharacterized protein</fullName>
    </submittedName>
</protein>